<dbReference type="InterPro" id="IPR039425">
    <property type="entry name" value="RNA_pol_sigma-70-like"/>
</dbReference>
<dbReference type="Pfam" id="PF08281">
    <property type="entry name" value="Sigma70_r4_2"/>
    <property type="match status" value="1"/>
</dbReference>
<dbReference type="InterPro" id="IPR013249">
    <property type="entry name" value="RNA_pol_sigma70_r4_t2"/>
</dbReference>
<evidence type="ECO:0000256" key="1">
    <source>
        <dbReference type="ARBA" id="ARBA00010641"/>
    </source>
</evidence>
<name>A0ABQ1E7S4_9CLOT</name>
<evidence type="ECO:0000313" key="7">
    <source>
        <dbReference type="EMBL" id="GFZ30837.1"/>
    </source>
</evidence>
<evidence type="ECO:0000256" key="3">
    <source>
        <dbReference type="ARBA" id="ARBA00023082"/>
    </source>
</evidence>
<evidence type="ECO:0000313" key="8">
    <source>
        <dbReference type="Proteomes" id="UP000663802"/>
    </source>
</evidence>
<sequence>MEKLILKAQKGDSEAFIEAINYILPQLYKIAKTRLNSEEDIGDAIQDTIISAFENISTLKNLEFFKTWVVRILINKCNDIYKKNNKVVYLETLDNCSEIHCSSNDAAIDKIDIQDAIKHLSKDYQNTINLYYGSGFTTKEIGQILNESEGTIKSRLSRARNILKNYLLNYREVR</sequence>
<gene>
    <name evidence="7" type="ORF">CSC2_13630</name>
</gene>
<proteinExistence type="inferred from homology"/>
<comment type="caution">
    <text evidence="7">The sequence shown here is derived from an EMBL/GenBank/DDBJ whole genome shotgun (WGS) entry which is preliminary data.</text>
</comment>
<evidence type="ECO:0000256" key="2">
    <source>
        <dbReference type="ARBA" id="ARBA00023015"/>
    </source>
</evidence>
<dbReference type="PANTHER" id="PTHR43133:SF51">
    <property type="entry name" value="RNA POLYMERASE SIGMA FACTOR"/>
    <property type="match status" value="1"/>
</dbReference>
<evidence type="ECO:0000259" key="5">
    <source>
        <dbReference type="Pfam" id="PF04542"/>
    </source>
</evidence>
<feature type="domain" description="RNA polymerase sigma-70 region 2" evidence="5">
    <location>
        <begin position="22"/>
        <end position="85"/>
    </location>
</feature>
<evidence type="ECO:0000259" key="6">
    <source>
        <dbReference type="Pfam" id="PF08281"/>
    </source>
</evidence>
<reference evidence="7 8" key="1">
    <citation type="journal article" date="2021" name="Int. J. Syst. Evol. Microbiol.">
        <title>Clostridium zeae sp. nov., isolated from corn silage.</title>
        <authorList>
            <person name="Kobayashi H."/>
            <person name="Tanizawa Y."/>
            <person name="Yagura M."/>
            <person name="Sakamoto M."/>
            <person name="Ohkuma M."/>
            <person name="Tohno M."/>
        </authorList>
    </citation>
    <scope>NUCLEOTIDE SEQUENCE [LARGE SCALE GENOMIC DNA]</scope>
    <source>
        <strain evidence="7 8">CSC2</strain>
    </source>
</reference>
<keyword evidence="2" id="KW-0805">Transcription regulation</keyword>
<accession>A0ABQ1E7S4</accession>
<dbReference type="Gene3D" id="1.10.10.10">
    <property type="entry name" value="Winged helix-like DNA-binding domain superfamily/Winged helix DNA-binding domain"/>
    <property type="match status" value="1"/>
</dbReference>
<keyword evidence="4" id="KW-0804">Transcription</keyword>
<comment type="similarity">
    <text evidence="1">Belongs to the sigma-70 factor family. ECF subfamily.</text>
</comment>
<dbReference type="Proteomes" id="UP000663802">
    <property type="component" value="Unassembled WGS sequence"/>
</dbReference>
<dbReference type="InterPro" id="IPR036388">
    <property type="entry name" value="WH-like_DNA-bd_sf"/>
</dbReference>
<dbReference type="SUPFAM" id="SSF88946">
    <property type="entry name" value="Sigma2 domain of RNA polymerase sigma factors"/>
    <property type="match status" value="1"/>
</dbReference>
<dbReference type="InterPro" id="IPR014284">
    <property type="entry name" value="RNA_pol_sigma-70_dom"/>
</dbReference>
<dbReference type="PANTHER" id="PTHR43133">
    <property type="entry name" value="RNA POLYMERASE ECF-TYPE SIGMA FACTO"/>
    <property type="match status" value="1"/>
</dbReference>
<keyword evidence="3" id="KW-0731">Sigma factor</keyword>
<dbReference type="CDD" id="cd06171">
    <property type="entry name" value="Sigma70_r4"/>
    <property type="match status" value="1"/>
</dbReference>
<feature type="domain" description="RNA polymerase sigma factor 70 region 4 type 2" evidence="6">
    <location>
        <begin position="112"/>
        <end position="161"/>
    </location>
</feature>
<evidence type="ECO:0000256" key="4">
    <source>
        <dbReference type="ARBA" id="ARBA00023163"/>
    </source>
</evidence>
<dbReference type="InterPro" id="IPR007627">
    <property type="entry name" value="RNA_pol_sigma70_r2"/>
</dbReference>
<protein>
    <submittedName>
        <fullName evidence="7">RNA polymerase subunit sigma-24</fullName>
    </submittedName>
</protein>
<dbReference type="InterPro" id="IPR013324">
    <property type="entry name" value="RNA_pol_sigma_r3/r4-like"/>
</dbReference>
<keyword evidence="8" id="KW-1185">Reference proteome</keyword>
<dbReference type="RefSeq" id="WP_206868901.1">
    <property type="nucleotide sequence ID" value="NZ_BMBA01000001.1"/>
</dbReference>
<dbReference type="NCBIfam" id="TIGR02937">
    <property type="entry name" value="sigma70-ECF"/>
    <property type="match status" value="1"/>
</dbReference>
<dbReference type="EMBL" id="BMBA01000001">
    <property type="protein sequence ID" value="GFZ30837.1"/>
    <property type="molecule type" value="Genomic_DNA"/>
</dbReference>
<dbReference type="Gene3D" id="1.10.1740.10">
    <property type="match status" value="1"/>
</dbReference>
<dbReference type="InterPro" id="IPR013325">
    <property type="entry name" value="RNA_pol_sigma_r2"/>
</dbReference>
<dbReference type="Pfam" id="PF04542">
    <property type="entry name" value="Sigma70_r2"/>
    <property type="match status" value="1"/>
</dbReference>
<organism evidence="7 8">
    <name type="scientific">Clostridium zeae</name>
    <dbReference type="NCBI Taxonomy" id="2759022"/>
    <lineage>
        <taxon>Bacteria</taxon>
        <taxon>Bacillati</taxon>
        <taxon>Bacillota</taxon>
        <taxon>Clostridia</taxon>
        <taxon>Eubacteriales</taxon>
        <taxon>Clostridiaceae</taxon>
        <taxon>Clostridium</taxon>
    </lineage>
</organism>
<dbReference type="SUPFAM" id="SSF88659">
    <property type="entry name" value="Sigma3 and sigma4 domains of RNA polymerase sigma factors"/>
    <property type="match status" value="1"/>
</dbReference>